<dbReference type="PROSITE" id="PS01354">
    <property type="entry name" value="HEMATOPO_REC_L_F3"/>
    <property type="match status" value="1"/>
</dbReference>
<dbReference type="AlphaFoldDB" id="A0AAV7C3Y9"/>
<dbReference type="Pfam" id="PF10420">
    <property type="entry name" value="IL12p40_C"/>
    <property type="match status" value="1"/>
</dbReference>
<dbReference type="InterPro" id="IPR003530">
    <property type="entry name" value="Hematopoietin_rcpt_L_F3_CS"/>
</dbReference>
<keyword evidence="3" id="KW-0325">Glycoprotein</keyword>
<proteinExistence type="predicted"/>
<evidence type="ECO:0000256" key="1">
    <source>
        <dbReference type="ARBA" id="ARBA00022729"/>
    </source>
</evidence>
<name>A0AAV7C3Y9_ENGPU</name>
<protein>
    <recommendedName>
        <fullName evidence="4">Interleukin-12 beta central domain-containing protein</fullName>
    </recommendedName>
</protein>
<dbReference type="PANTHER" id="PTHR48485">
    <property type="entry name" value="INTERLEUKIN-12 SUBUNIT BETA-RELATED"/>
    <property type="match status" value="1"/>
</dbReference>
<dbReference type="SUPFAM" id="SSF49265">
    <property type="entry name" value="Fibronectin type III"/>
    <property type="match status" value="2"/>
</dbReference>
<evidence type="ECO:0000259" key="4">
    <source>
        <dbReference type="Pfam" id="PF10420"/>
    </source>
</evidence>
<dbReference type="InterPro" id="IPR019482">
    <property type="entry name" value="IL-12_beta_cen-dom"/>
</dbReference>
<dbReference type="InterPro" id="IPR036116">
    <property type="entry name" value="FN3_sf"/>
</dbReference>
<evidence type="ECO:0000313" key="6">
    <source>
        <dbReference type="Proteomes" id="UP000824782"/>
    </source>
</evidence>
<accession>A0AAV7C3Y9</accession>
<organism evidence="5 6">
    <name type="scientific">Engystomops pustulosus</name>
    <name type="common">Tungara frog</name>
    <name type="synonym">Physalaemus pustulosus</name>
    <dbReference type="NCBI Taxonomy" id="76066"/>
    <lineage>
        <taxon>Eukaryota</taxon>
        <taxon>Metazoa</taxon>
        <taxon>Chordata</taxon>
        <taxon>Craniata</taxon>
        <taxon>Vertebrata</taxon>
        <taxon>Euteleostomi</taxon>
        <taxon>Amphibia</taxon>
        <taxon>Batrachia</taxon>
        <taxon>Anura</taxon>
        <taxon>Neobatrachia</taxon>
        <taxon>Hyloidea</taxon>
        <taxon>Leptodactylidae</taxon>
        <taxon>Leiuperinae</taxon>
        <taxon>Engystomops</taxon>
    </lineage>
</organism>
<feature type="domain" description="Interleukin-12 beta central" evidence="4">
    <location>
        <begin position="2"/>
        <end position="68"/>
    </location>
</feature>
<reference evidence="5" key="1">
    <citation type="thesis" date="2020" institute="ProQuest LLC" country="789 East Eisenhower Parkway, Ann Arbor, MI, USA">
        <title>Comparative Genomics and Chromosome Evolution.</title>
        <authorList>
            <person name="Mudd A.B."/>
        </authorList>
    </citation>
    <scope>NUCLEOTIDE SEQUENCE</scope>
    <source>
        <strain evidence="5">237g6f4</strain>
        <tissue evidence="5">Blood</tissue>
    </source>
</reference>
<evidence type="ECO:0000256" key="2">
    <source>
        <dbReference type="ARBA" id="ARBA00023157"/>
    </source>
</evidence>
<dbReference type="EMBL" id="WNYA01000004">
    <property type="protein sequence ID" value="KAG8579639.1"/>
    <property type="molecule type" value="Genomic_DNA"/>
</dbReference>
<evidence type="ECO:0000256" key="3">
    <source>
        <dbReference type="ARBA" id="ARBA00023180"/>
    </source>
</evidence>
<dbReference type="Proteomes" id="UP000824782">
    <property type="component" value="Unassembled WGS sequence"/>
</dbReference>
<keyword evidence="1" id="KW-0732">Signal</keyword>
<dbReference type="PANTHER" id="PTHR48485:SF4">
    <property type="entry name" value="INTERLEUKIN-12 SUBUNIT BETA"/>
    <property type="match status" value="1"/>
</dbReference>
<dbReference type="Gene3D" id="2.60.40.10">
    <property type="entry name" value="Immunoglobulins"/>
    <property type="match status" value="2"/>
</dbReference>
<keyword evidence="6" id="KW-1185">Reference proteome</keyword>
<keyword evidence="2" id="KW-1015">Disulfide bond</keyword>
<evidence type="ECO:0000313" key="5">
    <source>
        <dbReference type="EMBL" id="KAG8579639.1"/>
    </source>
</evidence>
<dbReference type="InterPro" id="IPR050676">
    <property type="entry name" value="IL-12"/>
</dbReference>
<dbReference type="GO" id="GO:0004896">
    <property type="term" value="F:cytokine receptor activity"/>
    <property type="evidence" value="ECO:0007669"/>
    <property type="project" value="InterPro"/>
</dbReference>
<comment type="caution">
    <text evidence="5">The sequence shown here is derived from an EMBL/GenBank/DDBJ whole genome shotgun (WGS) entry which is preliminary data.</text>
</comment>
<dbReference type="EMBL" id="WNYA01000004">
    <property type="protein sequence ID" value="KAG8579638.1"/>
    <property type="molecule type" value="Genomic_DNA"/>
</dbReference>
<dbReference type="InterPro" id="IPR013783">
    <property type="entry name" value="Ig-like_fold"/>
</dbReference>
<sequence length="188" mass="22575">MKNYSGHFTCSWNGTLDPNPEYFFHAFSVTSNSTMFCEGIEKHFTDGNELPYYTVTCYDDQICHYSEDPIIYAELHIIAKNIYEKHNMSFTLRNIIKPDPPQNLHILKENRDLSLRWDYPKSWCNAHLFYPLIFNVRVERQSRNQEEIYPIMEKRHLSVDYSDVRKFCVQARDMYHVNSYWSNWSCSK</sequence>
<gene>
    <name evidence="5" type="ORF">GDO81_010982</name>
</gene>
<dbReference type="GO" id="GO:0016020">
    <property type="term" value="C:membrane"/>
    <property type="evidence" value="ECO:0007669"/>
    <property type="project" value="InterPro"/>
</dbReference>